<dbReference type="AlphaFoldDB" id="A0AA36DBF4"/>
<keyword evidence="6 14" id="KW-1133">Transmembrane helix</keyword>
<evidence type="ECO:0000313" key="16">
    <source>
        <dbReference type="Proteomes" id="UP001177023"/>
    </source>
</evidence>
<keyword evidence="9 14" id="KW-0472">Membrane</keyword>
<dbReference type="PANTHER" id="PTHR11690:SF222">
    <property type="entry name" value="AMILORIDE-SENSITIVE SODIUM CHANNEL SUBUNIT GAMMA"/>
    <property type="match status" value="1"/>
</dbReference>
<name>A0AA36DBF4_9BILA</name>
<evidence type="ECO:0000256" key="9">
    <source>
        <dbReference type="ARBA" id="ARBA00023136"/>
    </source>
</evidence>
<feature type="non-terminal residue" evidence="15">
    <location>
        <position position="1"/>
    </location>
</feature>
<keyword evidence="3 13" id="KW-0813">Transport</keyword>
<organism evidence="15 16">
    <name type="scientific">Mesorhabditis spiculigera</name>
    <dbReference type="NCBI Taxonomy" id="96644"/>
    <lineage>
        <taxon>Eukaryota</taxon>
        <taxon>Metazoa</taxon>
        <taxon>Ecdysozoa</taxon>
        <taxon>Nematoda</taxon>
        <taxon>Chromadorea</taxon>
        <taxon>Rhabditida</taxon>
        <taxon>Rhabditina</taxon>
        <taxon>Rhabditomorpha</taxon>
        <taxon>Rhabditoidea</taxon>
        <taxon>Rhabditidae</taxon>
        <taxon>Mesorhabditinae</taxon>
        <taxon>Mesorhabditis</taxon>
    </lineage>
</organism>
<gene>
    <name evidence="15" type="ORF">MSPICULIGERA_LOCUS21279</name>
</gene>
<proteinExistence type="inferred from homology"/>
<dbReference type="GO" id="GO:0015280">
    <property type="term" value="F:ligand-gated sodium channel activity"/>
    <property type="evidence" value="ECO:0007669"/>
    <property type="project" value="TreeGrafter"/>
</dbReference>
<keyword evidence="12 13" id="KW-0407">Ion channel</keyword>
<keyword evidence="4 13" id="KW-0894">Sodium channel</keyword>
<comment type="similarity">
    <text evidence="2 13">Belongs to the amiloride-sensitive sodium channel (TC 1.A.6) family.</text>
</comment>
<evidence type="ECO:0000256" key="5">
    <source>
        <dbReference type="ARBA" id="ARBA00022692"/>
    </source>
</evidence>
<feature type="transmembrane region" description="Helical" evidence="14">
    <location>
        <begin position="612"/>
        <end position="635"/>
    </location>
</feature>
<accession>A0AA36DBF4</accession>
<keyword evidence="16" id="KW-1185">Reference proteome</keyword>
<keyword evidence="11 13" id="KW-0739">Sodium transport</keyword>
<reference evidence="15" key="1">
    <citation type="submission" date="2023-06" db="EMBL/GenBank/DDBJ databases">
        <authorList>
            <person name="Delattre M."/>
        </authorList>
    </citation>
    <scope>NUCLEOTIDE SEQUENCE</scope>
    <source>
        <strain evidence="15">AF72</strain>
    </source>
</reference>
<evidence type="ECO:0000256" key="6">
    <source>
        <dbReference type="ARBA" id="ARBA00022989"/>
    </source>
</evidence>
<evidence type="ECO:0000256" key="2">
    <source>
        <dbReference type="ARBA" id="ARBA00007193"/>
    </source>
</evidence>
<dbReference type="Gene3D" id="1.10.287.820">
    <property type="entry name" value="Acid-sensing ion channel domain"/>
    <property type="match status" value="1"/>
</dbReference>
<keyword evidence="10" id="KW-0325">Glycoprotein</keyword>
<evidence type="ECO:0000256" key="12">
    <source>
        <dbReference type="ARBA" id="ARBA00023303"/>
    </source>
</evidence>
<dbReference type="PANTHER" id="PTHR11690">
    <property type="entry name" value="AMILORIDE-SENSITIVE SODIUM CHANNEL-RELATED"/>
    <property type="match status" value="1"/>
</dbReference>
<comment type="caution">
    <text evidence="15">The sequence shown here is derived from an EMBL/GenBank/DDBJ whole genome shotgun (WGS) entry which is preliminary data.</text>
</comment>
<feature type="transmembrane region" description="Helical" evidence="14">
    <location>
        <begin position="153"/>
        <end position="179"/>
    </location>
</feature>
<sequence>MDKVWQVEDPTVHHFDFWARKYRCPCKGVHVKRIAAVILIISVFTVLYSIVELIVNGIAEWDFENILRILVIPIEVFCTVWLYEGLKLNLRTLILPYILFTLIHPILFAYLAVGEITGYSQQKGDAHDFAKSILEKIPFFDTDPKDVEQRRHVIMVFAIIHVMATLMNVVFFFCLSWCYKYMSDLERSKERQESDDINDFRQFQKRGSTGSFTEEARSFTKRASQMIIEVPVERIKQIKRTTGANSMAREIQHFVEINHTTGDFSENLLDYLIQYNYEVHNLFSNNDATLLDKGQAELNVYMQKHPNFTVMDFFRNGGFVCRNMLKICTFAGVEFDCCKYTAPIYTDLGKCFLINTTNLPDSSMHRQTAAGVNSGLQIILDAHLEEQFDGTGLEPQPIFTNALENGFRYYIHPSNTIPHVVSEGISVSPGANVYSALTVSNYELLDKNGWGNCTNTWPPGFNSNLPYASSTCASLCKARFFEEKCGCTPFVYNVDGYRKSCMPNETYTCIDQFGTKKENGRSIISLPRCAECQIECSTWNYASFNSYGQGFSNGAVKWIQLKNQADSNTHIRSNYVALNVFFRDMIYTKYIQQKGTSLTEILSDMGGNMGMWLGMSVLTFFEALIFLSKITWIFISKKRRMYMHEKKQQEQDKEKEMENTMSQLRSINKMDDNLDEETASTLEKNLEKCRYPIEKRKIMKSMNRENTNQKHKGTTLWKAFTTMLYMGMGAQILLMKKVTMKEDRPGICIVKITAFTDYEETDDIDSTG</sequence>
<feature type="transmembrane region" description="Helical" evidence="14">
    <location>
        <begin position="34"/>
        <end position="59"/>
    </location>
</feature>
<evidence type="ECO:0000256" key="14">
    <source>
        <dbReference type="SAM" id="Phobius"/>
    </source>
</evidence>
<evidence type="ECO:0000313" key="15">
    <source>
        <dbReference type="EMBL" id="CAJ0583185.1"/>
    </source>
</evidence>
<evidence type="ECO:0000256" key="13">
    <source>
        <dbReference type="RuleBase" id="RU000679"/>
    </source>
</evidence>
<comment type="subcellular location">
    <subcellularLocation>
        <location evidence="1">Membrane</location>
        <topology evidence="1">Multi-pass membrane protein</topology>
    </subcellularLocation>
</comment>
<keyword evidence="8 13" id="KW-0406">Ion transport</keyword>
<evidence type="ECO:0000256" key="11">
    <source>
        <dbReference type="ARBA" id="ARBA00023201"/>
    </source>
</evidence>
<dbReference type="PRINTS" id="PR01078">
    <property type="entry name" value="AMINACHANNEL"/>
</dbReference>
<evidence type="ECO:0000256" key="3">
    <source>
        <dbReference type="ARBA" id="ARBA00022448"/>
    </source>
</evidence>
<evidence type="ECO:0000256" key="8">
    <source>
        <dbReference type="ARBA" id="ARBA00023065"/>
    </source>
</evidence>
<dbReference type="Gene3D" id="2.60.470.10">
    <property type="entry name" value="Acid-sensing ion channels like domains"/>
    <property type="match status" value="1"/>
</dbReference>
<dbReference type="Proteomes" id="UP001177023">
    <property type="component" value="Unassembled WGS sequence"/>
</dbReference>
<feature type="transmembrane region" description="Helical" evidence="14">
    <location>
        <begin position="716"/>
        <end position="734"/>
    </location>
</feature>
<feature type="transmembrane region" description="Helical" evidence="14">
    <location>
        <begin position="95"/>
        <end position="113"/>
    </location>
</feature>
<dbReference type="Pfam" id="PF00858">
    <property type="entry name" value="ASC"/>
    <property type="match status" value="1"/>
</dbReference>
<dbReference type="GO" id="GO:0005886">
    <property type="term" value="C:plasma membrane"/>
    <property type="evidence" value="ECO:0007669"/>
    <property type="project" value="TreeGrafter"/>
</dbReference>
<dbReference type="EMBL" id="CATQJA010002665">
    <property type="protein sequence ID" value="CAJ0583185.1"/>
    <property type="molecule type" value="Genomic_DNA"/>
</dbReference>
<evidence type="ECO:0000256" key="1">
    <source>
        <dbReference type="ARBA" id="ARBA00004141"/>
    </source>
</evidence>
<keyword evidence="7" id="KW-0915">Sodium</keyword>
<keyword evidence="5 13" id="KW-0812">Transmembrane</keyword>
<evidence type="ECO:0000256" key="10">
    <source>
        <dbReference type="ARBA" id="ARBA00023180"/>
    </source>
</evidence>
<evidence type="ECO:0000256" key="7">
    <source>
        <dbReference type="ARBA" id="ARBA00023053"/>
    </source>
</evidence>
<evidence type="ECO:0000256" key="4">
    <source>
        <dbReference type="ARBA" id="ARBA00022461"/>
    </source>
</evidence>
<dbReference type="InterPro" id="IPR001873">
    <property type="entry name" value="ENaC"/>
</dbReference>
<feature type="transmembrane region" description="Helical" evidence="14">
    <location>
        <begin position="65"/>
        <end position="83"/>
    </location>
</feature>
<protein>
    <submittedName>
        <fullName evidence="15">Uncharacterized protein</fullName>
    </submittedName>
</protein>